<dbReference type="PROSITE" id="PS51546">
    <property type="entry name" value="PI3K_RBD"/>
    <property type="match status" value="1"/>
</dbReference>
<dbReference type="Proteomes" id="UP001162164">
    <property type="component" value="Unassembled WGS sequence"/>
</dbReference>
<dbReference type="Pfam" id="PF00794">
    <property type="entry name" value="PI3K_rbd"/>
    <property type="match status" value="1"/>
</dbReference>
<feature type="compositionally biased region" description="Low complexity" evidence="3">
    <location>
        <begin position="81"/>
        <end position="94"/>
    </location>
</feature>
<proteinExistence type="inferred from homology"/>
<dbReference type="InterPro" id="IPR029071">
    <property type="entry name" value="Ubiquitin-like_domsf"/>
</dbReference>
<reference evidence="6" key="1">
    <citation type="journal article" date="2023" name="Insect Mol. Biol.">
        <title>Genome sequencing provides insights into the evolution of gene families encoding plant cell wall-degrading enzymes in longhorned beetles.</title>
        <authorList>
            <person name="Shin N.R."/>
            <person name="Okamura Y."/>
            <person name="Kirsch R."/>
            <person name="Pauchet Y."/>
        </authorList>
    </citation>
    <scope>NUCLEOTIDE SEQUENCE</scope>
    <source>
        <strain evidence="6">MMC_N1</strain>
    </source>
</reference>
<dbReference type="PROSITE" id="PS51547">
    <property type="entry name" value="C2_PI3K"/>
    <property type="match status" value="1"/>
</dbReference>
<evidence type="ECO:0008006" key="8">
    <source>
        <dbReference type="Google" id="ProtNLM"/>
    </source>
</evidence>
<dbReference type="InterPro" id="IPR035892">
    <property type="entry name" value="C2_domain_sf"/>
</dbReference>
<accession>A0ABQ9K5P2</accession>
<evidence type="ECO:0000313" key="6">
    <source>
        <dbReference type="EMBL" id="KAJ8984862.1"/>
    </source>
</evidence>
<keyword evidence="2" id="KW-0175">Coiled coil</keyword>
<feature type="domain" description="PI3K-RBD" evidence="4">
    <location>
        <begin position="457"/>
        <end position="545"/>
    </location>
</feature>
<evidence type="ECO:0000259" key="4">
    <source>
        <dbReference type="PROSITE" id="PS51546"/>
    </source>
</evidence>
<dbReference type="Gene3D" id="2.60.40.150">
    <property type="entry name" value="C2 domain"/>
    <property type="match status" value="1"/>
</dbReference>
<evidence type="ECO:0000256" key="1">
    <source>
        <dbReference type="PROSITE-ProRule" id="PRU00880"/>
    </source>
</evidence>
<feature type="compositionally biased region" description="Polar residues" evidence="3">
    <location>
        <begin position="234"/>
        <end position="245"/>
    </location>
</feature>
<dbReference type="InterPro" id="IPR000341">
    <property type="entry name" value="PI3K_Ras-bd_dom"/>
</dbReference>
<feature type="region of interest" description="Disordered" evidence="3">
    <location>
        <begin position="372"/>
        <end position="391"/>
    </location>
</feature>
<feature type="compositionally biased region" description="Polar residues" evidence="3">
    <location>
        <begin position="373"/>
        <end position="387"/>
    </location>
</feature>
<feature type="domain" description="C2 PI3K-type" evidence="5">
    <location>
        <begin position="691"/>
        <end position="804"/>
    </location>
</feature>
<feature type="compositionally biased region" description="Polar residues" evidence="3">
    <location>
        <begin position="101"/>
        <end position="117"/>
    </location>
</feature>
<sequence length="804" mass="90186">MADYEKQFQEDLERAQALSLESLALEQFKTKKLQELNRSATTLSVPVKPKSTVSVTRASSMTETDSVPIKYERQHSKSRPRPGASSTTSSSSLIAPPPSSRKNSSANDTPDLISFTSPPATRNDIIDFFNQQSFPNNLSMVSGSAVTAQPQPPPPGFKFWPQMTLNTSLSNPVFSTPQQSVMFGNGGYFRSPINVNMGMSPSLSVTPSIQSPVGVLPPQINSSIQFFQTQPMRNMSSNFSTTSQAPALPPKNQQRAPPPPVVPKSPSITSKLSSTSSNKSTPKNYSNSYNLIDFAQADDKNSVRVSILQEFDPLSDSYCSSSSSRTISPDYSADDALSVCGSVYEEYDPYDFIYTAGSGANSSSDPIYATINKPDNTPTSPSANRMSTIDRRSSKNVKKFGECYRRRVSHKSLNKDSDLKAFYNMVYNVRKQYRYNDPDTNMGLVISPMVNYHYPDGLSIKLEVHPDFEGADFNKPISFTCDVTSSVEHVTMQLKYDLEAPATSQYTLKVWGCNEYLVPTTLLSDYEYVHDCIKLDEDVIQDDNDDETLKFDNIIPNDSVVHISYENLKILLETVESEMQKLEEAALQIDRGSNPSVMPALQPLKVIQSVKCIVNLMGDLCILDIMQTVEALMDSCRDFLPSNTLSFSETISNNCNKIRFAIQNLIEMYCQSFTVDFDVKNLISNEPIKYVHDTMDSVIIRICAIYRPPFTWEFEEYFVTAQVYHGTKKIGRTLFSQTTKKIERDKLWPSRVVFDNWLEFEEVPISSLARESRLVLQVFGKSLATSDSYVKQRIQMCLSIKNKR</sequence>
<comment type="caution">
    <text evidence="6">The sequence shown here is derived from an EMBL/GenBank/DDBJ whole genome shotgun (WGS) entry which is preliminary data.</text>
</comment>
<protein>
    <recommendedName>
        <fullName evidence="8">PI3K-RBD domain-containing protein</fullName>
    </recommendedName>
</protein>
<feature type="compositionally biased region" description="Low complexity" evidence="3">
    <location>
        <begin position="264"/>
        <end position="287"/>
    </location>
</feature>
<dbReference type="SMART" id="SM00142">
    <property type="entry name" value="PI3K_C2"/>
    <property type="match status" value="1"/>
</dbReference>
<dbReference type="SUPFAM" id="SSF54236">
    <property type="entry name" value="Ubiquitin-like"/>
    <property type="match status" value="1"/>
</dbReference>
<keyword evidence="7" id="KW-1185">Reference proteome</keyword>
<dbReference type="InterPro" id="IPR002420">
    <property type="entry name" value="PI3K-type_C2_dom"/>
</dbReference>
<dbReference type="SUPFAM" id="SSF49562">
    <property type="entry name" value="C2 domain (Calcium/lipid-binding domain, CaLB)"/>
    <property type="match status" value="1"/>
</dbReference>
<organism evidence="6 7">
    <name type="scientific">Molorchus minor</name>
    <dbReference type="NCBI Taxonomy" id="1323400"/>
    <lineage>
        <taxon>Eukaryota</taxon>
        <taxon>Metazoa</taxon>
        <taxon>Ecdysozoa</taxon>
        <taxon>Arthropoda</taxon>
        <taxon>Hexapoda</taxon>
        <taxon>Insecta</taxon>
        <taxon>Pterygota</taxon>
        <taxon>Neoptera</taxon>
        <taxon>Endopterygota</taxon>
        <taxon>Coleoptera</taxon>
        <taxon>Polyphaga</taxon>
        <taxon>Cucujiformia</taxon>
        <taxon>Chrysomeloidea</taxon>
        <taxon>Cerambycidae</taxon>
        <taxon>Lamiinae</taxon>
        <taxon>Monochamini</taxon>
        <taxon>Molorchus</taxon>
    </lineage>
</organism>
<evidence type="ECO:0000259" key="5">
    <source>
        <dbReference type="PROSITE" id="PS51547"/>
    </source>
</evidence>
<dbReference type="EMBL" id="JAPWTJ010000024">
    <property type="protein sequence ID" value="KAJ8984862.1"/>
    <property type="molecule type" value="Genomic_DNA"/>
</dbReference>
<feature type="region of interest" description="Disordered" evidence="3">
    <location>
        <begin position="36"/>
        <end position="117"/>
    </location>
</feature>
<evidence type="ECO:0000313" key="7">
    <source>
        <dbReference type="Proteomes" id="UP001162164"/>
    </source>
</evidence>
<dbReference type="SMART" id="SM00144">
    <property type="entry name" value="PI3K_rbd"/>
    <property type="match status" value="1"/>
</dbReference>
<dbReference type="Gene3D" id="3.10.20.90">
    <property type="entry name" value="Phosphatidylinositol 3-kinase Catalytic Subunit, Chain A, domain 1"/>
    <property type="match status" value="1"/>
</dbReference>
<feature type="region of interest" description="Disordered" evidence="3">
    <location>
        <begin position="234"/>
        <end position="287"/>
    </location>
</feature>
<feature type="coiled-coil region" evidence="2">
    <location>
        <begin position="565"/>
        <end position="592"/>
    </location>
</feature>
<name>A0ABQ9K5P2_9CUCU</name>
<evidence type="ECO:0000256" key="2">
    <source>
        <dbReference type="SAM" id="Coils"/>
    </source>
</evidence>
<gene>
    <name evidence="6" type="ORF">NQ317_002701</name>
</gene>
<evidence type="ECO:0000256" key="3">
    <source>
        <dbReference type="SAM" id="MobiDB-lite"/>
    </source>
</evidence>
<feature type="compositionally biased region" description="Low complexity" evidence="3">
    <location>
        <begin position="44"/>
        <end position="56"/>
    </location>
</feature>
<comment type="similarity">
    <text evidence="1">Belongs to the PI3/PI4-kinase family.</text>
</comment>